<dbReference type="SUPFAM" id="SSF51569">
    <property type="entry name" value="Aldolase"/>
    <property type="match status" value="1"/>
</dbReference>
<accession>A0ABP9NUX6</accession>
<proteinExistence type="predicted"/>
<evidence type="ECO:0000256" key="1">
    <source>
        <dbReference type="ARBA" id="ARBA00023239"/>
    </source>
</evidence>
<keyword evidence="1" id="KW-0456">Lyase</keyword>
<dbReference type="Gene3D" id="3.20.20.70">
    <property type="entry name" value="Aldolase class I"/>
    <property type="match status" value="1"/>
</dbReference>
<organism evidence="2 3">
    <name type="scientific">Pseudonocardia adelaidensis</name>
    <dbReference type="NCBI Taxonomy" id="648754"/>
    <lineage>
        <taxon>Bacteria</taxon>
        <taxon>Bacillati</taxon>
        <taxon>Actinomycetota</taxon>
        <taxon>Actinomycetes</taxon>
        <taxon>Pseudonocardiales</taxon>
        <taxon>Pseudonocardiaceae</taxon>
        <taxon>Pseudonocardia</taxon>
    </lineage>
</organism>
<dbReference type="RefSeq" id="WP_345610132.1">
    <property type="nucleotide sequence ID" value="NZ_BAABJO010000030.1"/>
</dbReference>
<dbReference type="InterPro" id="IPR002220">
    <property type="entry name" value="DapA-like"/>
</dbReference>
<name>A0ABP9NUX6_9PSEU</name>
<dbReference type="Proteomes" id="UP001500804">
    <property type="component" value="Unassembled WGS sequence"/>
</dbReference>
<sequence>MSRLTDRLRGGVVIPAHPLALTEDGAVDLVAQRALTRYYAEAGAHGVAVGVHTTQFALHADQGLLAEVWRLAAAAGRGALLVAGVCGDVADAVREAGTAAALGYDAALLCPWGMEEATDEALLERARAVGEILPTIGFYLQESVGGRRLGRAFWRDLFDIETVVAVKSAPFDRYRSNDVVQALLEHDRWADVAVLTGNDDAIVHDLVTPVRRTVGGRTREVRTAGGLLGQWAVGTAAAVGLVAEACAARDAGAVPTPLLAAAADLVEINAAVFDVDHGFAGCVAGVNEVLRQQGLLRSARCLSAAERLSPGQRERIQDVRDRHPGWLDEEFVAEHRDRWLA</sequence>
<gene>
    <name evidence="2" type="ORF">GCM10023320_63400</name>
</gene>
<keyword evidence="3" id="KW-1185">Reference proteome</keyword>
<reference evidence="3" key="1">
    <citation type="journal article" date="2019" name="Int. J. Syst. Evol. Microbiol.">
        <title>The Global Catalogue of Microorganisms (GCM) 10K type strain sequencing project: providing services to taxonomists for standard genome sequencing and annotation.</title>
        <authorList>
            <consortium name="The Broad Institute Genomics Platform"/>
            <consortium name="The Broad Institute Genome Sequencing Center for Infectious Disease"/>
            <person name="Wu L."/>
            <person name="Ma J."/>
        </authorList>
    </citation>
    <scope>NUCLEOTIDE SEQUENCE [LARGE SCALE GENOMIC DNA]</scope>
    <source>
        <strain evidence="3">JCM 18302</strain>
    </source>
</reference>
<evidence type="ECO:0000313" key="2">
    <source>
        <dbReference type="EMBL" id="GAA5134818.1"/>
    </source>
</evidence>
<dbReference type="PANTHER" id="PTHR12128:SF51">
    <property type="entry name" value="BLL4205 PROTEIN"/>
    <property type="match status" value="1"/>
</dbReference>
<dbReference type="InterPro" id="IPR013785">
    <property type="entry name" value="Aldolase_TIM"/>
</dbReference>
<dbReference type="EMBL" id="BAABJO010000030">
    <property type="protein sequence ID" value="GAA5134818.1"/>
    <property type="molecule type" value="Genomic_DNA"/>
</dbReference>
<comment type="caution">
    <text evidence="2">The sequence shown here is derived from an EMBL/GenBank/DDBJ whole genome shotgun (WGS) entry which is preliminary data.</text>
</comment>
<dbReference type="PANTHER" id="PTHR12128">
    <property type="entry name" value="DIHYDRODIPICOLINATE SYNTHASE"/>
    <property type="match status" value="1"/>
</dbReference>
<dbReference type="SMART" id="SM01130">
    <property type="entry name" value="DHDPS"/>
    <property type="match status" value="1"/>
</dbReference>
<protein>
    <submittedName>
        <fullName evidence="2">Dihydrodipicolinate synthase family protein</fullName>
    </submittedName>
</protein>
<evidence type="ECO:0000313" key="3">
    <source>
        <dbReference type="Proteomes" id="UP001500804"/>
    </source>
</evidence>